<dbReference type="Proteomes" id="UP000637002">
    <property type="component" value="Unassembled WGS sequence"/>
</dbReference>
<evidence type="ECO:0000256" key="6">
    <source>
        <dbReference type="ARBA" id="ARBA00023014"/>
    </source>
</evidence>
<dbReference type="RefSeq" id="WP_188612833.1">
    <property type="nucleotide sequence ID" value="NZ_BMGG01000015.1"/>
</dbReference>
<dbReference type="AlphaFoldDB" id="A0A916UYQ6"/>
<dbReference type="InterPro" id="IPR001041">
    <property type="entry name" value="2Fe-2S_ferredoxin-type"/>
</dbReference>
<evidence type="ECO:0000256" key="4">
    <source>
        <dbReference type="ARBA" id="ARBA00023002"/>
    </source>
</evidence>
<keyword evidence="10" id="KW-1185">Reference proteome</keyword>
<keyword evidence="2" id="KW-0001">2Fe-2S</keyword>
<dbReference type="CDD" id="cd06185">
    <property type="entry name" value="PDR_like"/>
    <property type="match status" value="1"/>
</dbReference>
<accession>A0A916UYQ6</accession>
<dbReference type="InterPro" id="IPR050415">
    <property type="entry name" value="MRET"/>
</dbReference>
<dbReference type="InterPro" id="IPR012675">
    <property type="entry name" value="Beta-grasp_dom_sf"/>
</dbReference>
<dbReference type="PROSITE" id="PS51384">
    <property type="entry name" value="FAD_FR"/>
    <property type="match status" value="1"/>
</dbReference>
<dbReference type="InterPro" id="IPR006058">
    <property type="entry name" value="2Fe2S_fd_BS"/>
</dbReference>
<name>A0A916UYQ6_9HYPH</name>
<protein>
    <submittedName>
        <fullName evidence="9">Ferredoxin</fullName>
    </submittedName>
</protein>
<dbReference type="Gene3D" id="2.40.30.10">
    <property type="entry name" value="Translation factors"/>
    <property type="match status" value="1"/>
</dbReference>
<proteinExistence type="predicted"/>
<feature type="domain" description="2Fe-2S ferredoxin-type" evidence="7">
    <location>
        <begin position="255"/>
        <end position="340"/>
    </location>
</feature>
<reference evidence="9" key="2">
    <citation type="submission" date="2020-09" db="EMBL/GenBank/DDBJ databases">
        <authorList>
            <person name="Sun Q."/>
            <person name="Zhou Y."/>
        </authorList>
    </citation>
    <scope>NUCLEOTIDE SEQUENCE</scope>
    <source>
        <strain evidence="9">CGMCC 1.12919</strain>
    </source>
</reference>
<evidence type="ECO:0000313" key="10">
    <source>
        <dbReference type="Proteomes" id="UP000637002"/>
    </source>
</evidence>
<feature type="domain" description="FAD-binding FR-type" evidence="8">
    <location>
        <begin position="28"/>
        <end position="130"/>
    </location>
</feature>
<dbReference type="PANTHER" id="PTHR47354">
    <property type="entry name" value="NADH OXIDOREDUCTASE HCR"/>
    <property type="match status" value="1"/>
</dbReference>
<keyword evidence="5" id="KW-0408">Iron</keyword>
<dbReference type="GO" id="GO:0051537">
    <property type="term" value="F:2 iron, 2 sulfur cluster binding"/>
    <property type="evidence" value="ECO:0007669"/>
    <property type="project" value="UniProtKB-KW"/>
</dbReference>
<evidence type="ECO:0000259" key="7">
    <source>
        <dbReference type="PROSITE" id="PS51085"/>
    </source>
</evidence>
<gene>
    <name evidence="9" type="ORF">GCM10010994_59610</name>
</gene>
<dbReference type="Pfam" id="PF00111">
    <property type="entry name" value="Fer2"/>
    <property type="match status" value="1"/>
</dbReference>
<comment type="caution">
    <text evidence="9">The sequence shown here is derived from an EMBL/GenBank/DDBJ whole genome shotgun (WGS) entry which is preliminary data.</text>
</comment>
<keyword evidence="1" id="KW-0285">Flavoprotein</keyword>
<dbReference type="GO" id="GO:0016491">
    <property type="term" value="F:oxidoreductase activity"/>
    <property type="evidence" value="ECO:0007669"/>
    <property type="project" value="UniProtKB-KW"/>
</dbReference>
<organism evidence="9 10">
    <name type="scientific">Chelatococcus reniformis</name>
    <dbReference type="NCBI Taxonomy" id="1494448"/>
    <lineage>
        <taxon>Bacteria</taxon>
        <taxon>Pseudomonadati</taxon>
        <taxon>Pseudomonadota</taxon>
        <taxon>Alphaproteobacteria</taxon>
        <taxon>Hyphomicrobiales</taxon>
        <taxon>Chelatococcaceae</taxon>
        <taxon>Chelatococcus</taxon>
    </lineage>
</organism>
<dbReference type="SUPFAM" id="SSF63380">
    <property type="entry name" value="Riboflavin synthase domain-like"/>
    <property type="match status" value="1"/>
</dbReference>
<evidence type="ECO:0000256" key="5">
    <source>
        <dbReference type="ARBA" id="ARBA00023004"/>
    </source>
</evidence>
<dbReference type="InterPro" id="IPR017938">
    <property type="entry name" value="Riboflavin_synthase-like_b-brl"/>
</dbReference>
<keyword evidence="3" id="KW-0479">Metal-binding</keyword>
<sequence>MTIDTDLGLDLTALPSNNQGLHADPDELDWIDAIVSHVRDEALGVRSFEFAAASDIPLPDWPPGAHIDIEIDGGRITRQFSLCGAANSGTWTVAVLYESAGRGGSVWMHRNAVPKARLKVRGPRNHFPLREGAHTKLVAGGIGITPIIAMVRDLEAHGRSWELLYGGRRRETMAFLDELMQFGPKVMICPADELGHLNLDAFLGRRDPDTNVYCCGPEQLLDAVQIFAREWPDGALHLERFRPIRGRTFEDDRPFELELSRSGATVTVAAGETMVEAAARIGVHIPTSCGEGICGTCVCDVIDGMPEHRDSFLSDLDRNENRRVAPCCSRARTSKLAIDY</sequence>
<dbReference type="CDD" id="cd00207">
    <property type="entry name" value="fer2"/>
    <property type="match status" value="1"/>
</dbReference>
<dbReference type="SUPFAM" id="SSF54292">
    <property type="entry name" value="2Fe-2S ferredoxin-like"/>
    <property type="match status" value="1"/>
</dbReference>
<reference evidence="9" key="1">
    <citation type="journal article" date="2014" name="Int. J. Syst. Evol. Microbiol.">
        <title>Complete genome sequence of Corynebacterium casei LMG S-19264T (=DSM 44701T), isolated from a smear-ripened cheese.</title>
        <authorList>
            <consortium name="US DOE Joint Genome Institute (JGI-PGF)"/>
            <person name="Walter F."/>
            <person name="Albersmeier A."/>
            <person name="Kalinowski J."/>
            <person name="Ruckert C."/>
        </authorList>
    </citation>
    <scope>NUCLEOTIDE SEQUENCE</scope>
    <source>
        <strain evidence="9">CGMCC 1.12919</strain>
    </source>
</reference>
<evidence type="ECO:0000256" key="1">
    <source>
        <dbReference type="ARBA" id="ARBA00022630"/>
    </source>
</evidence>
<keyword evidence="6" id="KW-0411">Iron-sulfur</keyword>
<evidence type="ECO:0000256" key="3">
    <source>
        <dbReference type="ARBA" id="ARBA00022723"/>
    </source>
</evidence>
<dbReference type="InterPro" id="IPR036010">
    <property type="entry name" value="2Fe-2S_ferredoxin-like_sf"/>
</dbReference>
<dbReference type="GO" id="GO:0046872">
    <property type="term" value="F:metal ion binding"/>
    <property type="evidence" value="ECO:0007669"/>
    <property type="project" value="UniProtKB-KW"/>
</dbReference>
<evidence type="ECO:0000313" key="9">
    <source>
        <dbReference type="EMBL" id="GGC93902.1"/>
    </source>
</evidence>
<dbReference type="InterPro" id="IPR039261">
    <property type="entry name" value="FNR_nucleotide-bd"/>
</dbReference>
<dbReference type="EMBL" id="BMGG01000015">
    <property type="protein sequence ID" value="GGC93902.1"/>
    <property type="molecule type" value="Genomic_DNA"/>
</dbReference>
<dbReference type="Gene3D" id="3.10.20.30">
    <property type="match status" value="1"/>
</dbReference>
<evidence type="ECO:0000259" key="8">
    <source>
        <dbReference type="PROSITE" id="PS51384"/>
    </source>
</evidence>
<dbReference type="SUPFAM" id="SSF52343">
    <property type="entry name" value="Ferredoxin reductase-like, C-terminal NADP-linked domain"/>
    <property type="match status" value="1"/>
</dbReference>
<dbReference type="InterPro" id="IPR017927">
    <property type="entry name" value="FAD-bd_FR_type"/>
</dbReference>
<keyword evidence="4" id="KW-0560">Oxidoreductase</keyword>
<dbReference type="PROSITE" id="PS00197">
    <property type="entry name" value="2FE2S_FER_1"/>
    <property type="match status" value="1"/>
</dbReference>
<dbReference type="PRINTS" id="PR00409">
    <property type="entry name" value="PHDIOXRDTASE"/>
</dbReference>
<dbReference type="PANTHER" id="PTHR47354:SF1">
    <property type="entry name" value="CARNITINE MONOOXYGENASE REDUCTASE SUBUNIT"/>
    <property type="match status" value="1"/>
</dbReference>
<evidence type="ECO:0000256" key="2">
    <source>
        <dbReference type="ARBA" id="ARBA00022714"/>
    </source>
</evidence>
<dbReference type="PROSITE" id="PS51085">
    <property type="entry name" value="2FE2S_FER_2"/>
    <property type="match status" value="1"/>
</dbReference>
<dbReference type="Gene3D" id="3.40.50.80">
    <property type="entry name" value="Nucleotide-binding domain of ferredoxin-NADP reductase (FNR) module"/>
    <property type="match status" value="1"/>
</dbReference>